<keyword evidence="2" id="KW-1185">Reference proteome</keyword>
<reference evidence="1" key="1">
    <citation type="journal article" date="2016" name="Nat. Genet.">
        <title>A high-quality carrot genome assembly provides new insights into carotenoid accumulation and asterid genome evolution.</title>
        <authorList>
            <person name="Iorizzo M."/>
            <person name="Ellison S."/>
            <person name="Senalik D."/>
            <person name="Zeng P."/>
            <person name="Satapoomin P."/>
            <person name="Huang J."/>
            <person name="Bowman M."/>
            <person name="Iovene M."/>
            <person name="Sanseverino W."/>
            <person name="Cavagnaro P."/>
            <person name="Yildiz M."/>
            <person name="Macko-Podgorni A."/>
            <person name="Moranska E."/>
            <person name="Grzebelus E."/>
            <person name="Grzebelus D."/>
            <person name="Ashrafi H."/>
            <person name="Zheng Z."/>
            <person name="Cheng S."/>
            <person name="Spooner D."/>
            <person name="Van Deynze A."/>
            <person name="Simon P."/>
        </authorList>
    </citation>
    <scope>NUCLEOTIDE SEQUENCE</scope>
    <source>
        <tissue evidence="1">Leaf</tissue>
    </source>
</reference>
<dbReference type="Proteomes" id="UP000077755">
    <property type="component" value="Chromosome 3"/>
</dbReference>
<sequence length="132" mass="15531">MLFPIINSLRRIVKHHKYGQHKQYHQHPLYKQWYIFLEIHFLIWSVRAAKMTRMIEIENYYAHYTNSGQLRRISYDGKGGVQNLRRSAKLTTETNIHTWLEGAGGARKNTILGHPRIRPADVPGLELDLSRP</sequence>
<proteinExistence type="predicted"/>
<reference evidence="1" key="2">
    <citation type="submission" date="2022-03" db="EMBL/GenBank/DDBJ databases">
        <title>Draft title - Genomic analysis of global carrot germplasm unveils the trajectory of domestication and the origin of high carotenoid orange carrot.</title>
        <authorList>
            <person name="Iorizzo M."/>
            <person name="Ellison S."/>
            <person name="Senalik D."/>
            <person name="Macko-Podgorni A."/>
            <person name="Grzebelus D."/>
            <person name="Bostan H."/>
            <person name="Rolling W."/>
            <person name="Curaba J."/>
            <person name="Simon P."/>
        </authorList>
    </citation>
    <scope>NUCLEOTIDE SEQUENCE</scope>
    <source>
        <tissue evidence="1">Leaf</tissue>
    </source>
</reference>
<name>A0AAF0WUL1_DAUCS</name>
<dbReference type="EMBL" id="CP093345">
    <property type="protein sequence ID" value="WOG94420.1"/>
    <property type="molecule type" value="Genomic_DNA"/>
</dbReference>
<dbReference type="AlphaFoldDB" id="A0AAF0WUL1"/>
<organism evidence="1 2">
    <name type="scientific">Daucus carota subsp. sativus</name>
    <name type="common">Carrot</name>
    <dbReference type="NCBI Taxonomy" id="79200"/>
    <lineage>
        <taxon>Eukaryota</taxon>
        <taxon>Viridiplantae</taxon>
        <taxon>Streptophyta</taxon>
        <taxon>Embryophyta</taxon>
        <taxon>Tracheophyta</taxon>
        <taxon>Spermatophyta</taxon>
        <taxon>Magnoliopsida</taxon>
        <taxon>eudicotyledons</taxon>
        <taxon>Gunneridae</taxon>
        <taxon>Pentapetalae</taxon>
        <taxon>asterids</taxon>
        <taxon>campanulids</taxon>
        <taxon>Apiales</taxon>
        <taxon>Apiaceae</taxon>
        <taxon>Apioideae</taxon>
        <taxon>Scandiceae</taxon>
        <taxon>Daucinae</taxon>
        <taxon>Daucus</taxon>
        <taxon>Daucus sect. Daucus</taxon>
    </lineage>
</organism>
<accession>A0AAF0WUL1</accession>
<evidence type="ECO:0000313" key="1">
    <source>
        <dbReference type="EMBL" id="WOG94420.1"/>
    </source>
</evidence>
<gene>
    <name evidence="1" type="ORF">DCAR_0313716</name>
</gene>
<protein>
    <submittedName>
        <fullName evidence="1">Uncharacterized protein</fullName>
    </submittedName>
</protein>
<evidence type="ECO:0000313" key="2">
    <source>
        <dbReference type="Proteomes" id="UP000077755"/>
    </source>
</evidence>